<dbReference type="SMART" id="SM00090">
    <property type="entry name" value="RIO"/>
    <property type="match status" value="1"/>
</dbReference>
<dbReference type="PROSITE" id="PS01245">
    <property type="entry name" value="RIO1"/>
    <property type="match status" value="1"/>
</dbReference>
<dbReference type="SUPFAM" id="SSF56112">
    <property type="entry name" value="Protein kinase-like (PK-like)"/>
    <property type="match status" value="1"/>
</dbReference>
<dbReference type="Gene3D" id="1.10.510.10">
    <property type="entry name" value="Transferase(Phosphotransferase) domain 1"/>
    <property type="match status" value="1"/>
</dbReference>
<reference evidence="24 25" key="1">
    <citation type="submission" date="2019-04" db="EMBL/GenBank/DDBJ databases">
        <title>An improved genome assembly and genetic linkage map for asparagus bean, Vigna unguiculata ssp. sesquipedialis.</title>
        <authorList>
            <person name="Xia Q."/>
            <person name="Zhang R."/>
            <person name="Dong Y."/>
        </authorList>
    </citation>
    <scope>NUCLEOTIDE SEQUENCE [LARGE SCALE GENOMIC DNA]</scope>
    <source>
        <tissue evidence="24">Leaf</tissue>
    </source>
</reference>
<keyword evidence="10" id="KW-0479">Metal-binding</keyword>
<feature type="region of interest" description="Disordered" evidence="22">
    <location>
        <begin position="74"/>
        <end position="97"/>
    </location>
</feature>
<dbReference type="OrthoDB" id="205248at2759"/>
<evidence type="ECO:0000256" key="12">
    <source>
        <dbReference type="ARBA" id="ARBA00022777"/>
    </source>
</evidence>
<evidence type="ECO:0000256" key="11">
    <source>
        <dbReference type="ARBA" id="ARBA00022741"/>
    </source>
</evidence>
<keyword evidence="8 18" id="KW-0723">Serine/threonine-protein kinase</keyword>
<dbReference type="GO" id="GO:0005524">
    <property type="term" value="F:ATP binding"/>
    <property type="evidence" value="ECO:0007669"/>
    <property type="project" value="UniProtKB-KW"/>
</dbReference>
<organism evidence="24 25">
    <name type="scientific">Vigna unguiculata</name>
    <name type="common">Cowpea</name>
    <dbReference type="NCBI Taxonomy" id="3917"/>
    <lineage>
        <taxon>Eukaryota</taxon>
        <taxon>Viridiplantae</taxon>
        <taxon>Streptophyta</taxon>
        <taxon>Embryophyta</taxon>
        <taxon>Tracheophyta</taxon>
        <taxon>Spermatophyta</taxon>
        <taxon>Magnoliopsida</taxon>
        <taxon>eudicotyledons</taxon>
        <taxon>Gunneridae</taxon>
        <taxon>Pentapetalae</taxon>
        <taxon>rosids</taxon>
        <taxon>fabids</taxon>
        <taxon>Fabales</taxon>
        <taxon>Fabaceae</taxon>
        <taxon>Papilionoideae</taxon>
        <taxon>50 kb inversion clade</taxon>
        <taxon>NPAAA clade</taxon>
        <taxon>indigoferoid/millettioid clade</taxon>
        <taxon>Phaseoleae</taxon>
        <taxon>Vigna</taxon>
    </lineage>
</organism>
<evidence type="ECO:0000256" key="20">
    <source>
        <dbReference type="PIRSR" id="PIRSR038147-2"/>
    </source>
</evidence>
<dbReference type="PIRSF" id="PIRSF038147">
    <property type="entry name" value="Ser/Thr_PK_RIO1"/>
    <property type="match status" value="1"/>
</dbReference>
<evidence type="ECO:0000256" key="7">
    <source>
        <dbReference type="ARBA" id="ARBA00022517"/>
    </source>
</evidence>
<comment type="catalytic activity">
    <reaction evidence="17 18">
        <text>L-seryl-[protein] + ATP = O-phospho-L-seryl-[protein] + ADP + H(+)</text>
        <dbReference type="Rhea" id="RHEA:17989"/>
        <dbReference type="Rhea" id="RHEA-COMP:9863"/>
        <dbReference type="Rhea" id="RHEA-COMP:11604"/>
        <dbReference type="ChEBI" id="CHEBI:15378"/>
        <dbReference type="ChEBI" id="CHEBI:29999"/>
        <dbReference type="ChEBI" id="CHEBI:30616"/>
        <dbReference type="ChEBI" id="CHEBI:83421"/>
        <dbReference type="ChEBI" id="CHEBI:456216"/>
        <dbReference type="EC" id="2.7.11.1"/>
    </reaction>
</comment>
<feature type="compositionally biased region" description="Basic residues" evidence="22">
    <location>
        <begin position="83"/>
        <end position="92"/>
    </location>
</feature>
<evidence type="ECO:0000256" key="14">
    <source>
        <dbReference type="ARBA" id="ARBA00022840"/>
    </source>
</evidence>
<feature type="compositionally biased region" description="Acidic residues" evidence="22">
    <location>
        <begin position="492"/>
        <end position="522"/>
    </location>
</feature>
<evidence type="ECO:0000256" key="1">
    <source>
        <dbReference type="ARBA" id="ARBA00001946"/>
    </source>
</evidence>
<evidence type="ECO:0000256" key="18">
    <source>
        <dbReference type="PIRNR" id="PIRNR038147"/>
    </source>
</evidence>
<evidence type="ECO:0000256" key="2">
    <source>
        <dbReference type="ARBA" id="ARBA00004496"/>
    </source>
</evidence>
<evidence type="ECO:0000259" key="23">
    <source>
        <dbReference type="SMART" id="SM00090"/>
    </source>
</evidence>
<dbReference type="GO" id="GO:0042254">
    <property type="term" value="P:ribosome biogenesis"/>
    <property type="evidence" value="ECO:0007669"/>
    <property type="project" value="UniProtKB-KW"/>
</dbReference>
<keyword evidence="14 18" id="KW-0067">ATP-binding</keyword>
<feature type="binding site" evidence="21">
    <location>
        <position position="328"/>
    </location>
    <ligand>
        <name>Mg(2+)</name>
        <dbReference type="ChEBI" id="CHEBI:18420"/>
    </ligand>
</feature>
<dbReference type="GO" id="GO:0046872">
    <property type="term" value="F:metal ion binding"/>
    <property type="evidence" value="ECO:0007669"/>
    <property type="project" value="UniProtKB-KW"/>
</dbReference>
<dbReference type="InterPro" id="IPR051272">
    <property type="entry name" value="RIO-type_Ser/Thr_kinase"/>
</dbReference>
<comment type="catalytic activity">
    <reaction evidence="16 18">
        <text>L-threonyl-[protein] + ATP = O-phospho-L-threonyl-[protein] + ADP + H(+)</text>
        <dbReference type="Rhea" id="RHEA:46608"/>
        <dbReference type="Rhea" id="RHEA-COMP:11060"/>
        <dbReference type="Rhea" id="RHEA-COMP:11605"/>
        <dbReference type="ChEBI" id="CHEBI:15378"/>
        <dbReference type="ChEBI" id="CHEBI:30013"/>
        <dbReference type="ChEBI" id="CHEBI:30616"/>
        <dbReference type="ChEBI" id="CHEBI:61977"/>
        <dbReference type="ChEBI" id="CHEBI:456216"/>
        <dbReference type="EC" id="2.7.11.1"/>
    </reaction>
</comment>
<dbReference type="InterPro" id="IPR017407">
    <property type="entry name" value="Ser/Thr_kinase_Rio1"/>
</dbReference>
<gene>
    <name evidence="24" type="ORF">DEO72_LG10g3514</name>
</gene>
<evidence type="ECO:0000256" key="8">
    <source>
        <dbReference type="ARBA" id="ARBA00022527"/>
    </source>
</evidence>
<evidence type="ECO:0000256" key="16">
    <source>
        <dbReference type="ARBA" id="ARBA00047899"/>
    </source>
</evidence>
<dbReference type="EMBL" id="CP039354">
    <property type="protein sequence ID" value="QCE12272.1"/>
    <property type="molecule type" value="Genomic_DNA"/>
</dbReference>
<evidence type="ECO:0000313" key="24">
    <source>
        <dbReference type="EMBL" id="QCE12272.1"/>
    </source>
</evidence>
<protein>
    <recommendedName>
        <fullName evidence="5 18">Serine/threonine-protein kinase RIO1</fullName>
        <ecNumber evidence="4 18">2.7.11.1</ecNumber>
    </recommendedName>
</protein>
<dbReference type="CDD" id="cd05147">
    <property type="entry name" value="RIO1_euk"/>
    <property type="match status" value="1"/>
</dbReference>
<feature type="binding site" evidence="20">
    <location>
        <position position="207"/>
    </location>
    <ligand>
        <name>ATP</name>
        <dbReference type="ChEBI" id="CHEBI:30616"/>
    </ligand>
</feature>
<evidence type="ECO:0000256" key="4">
    <source>
        <dbReference type="ARBA" id="ARBA00012513"/>
    </source>
</evidence>
<feature type="compositionally biased region" description="Acidic residues" evidence="22">
    <location>
        <begin position="37"/>
        <end position="51"/>
    </location>
</feature>
<feature type="binding site" evidence="20">
    <location>
        <position position="279"/>
    </location>
    <ligand>
        <name>ATP</name>
        <dbReference type="ChEBI" id="CHEBI:30616"/>
    </ligand>
</feature>
<keyword evidence="9 18" id="KW-0808">Transferase</keyword>
<feature type="binding site" evidence="21">
    <location>
        <position position="340"/>
    </location>
    <ligand>
        <name>Mg(2+)</name>
        <dbReference type="ChEBI" id="CHEBI:18420"/>
    </ligand>
</feature>
<dbReference type="GO" id="GO:0016787">
    <property type="term" value="F:hydrolase activity"/>
    <property type="evidence" value="ECO:0007669"/>
    <property type="project" value="UniProtKB-KW"/>
</dbReference>
<evidence type="ECO:0000256" key="3">
    <source>
        <dbReference type="ARBA" id="ARBA00009196"/>
    </source>
</evidence>
<dbReference type="Proteomes" id="UP000501690">
    <property type="component" value="Linkage Group LG10"/>
</dbReference>
<evidence type="ECO:0000256" key="5">
    <source>
        <dbReference type="ARBA" id="ARBA00016038"/>
    </source>
</evidence>
<dbReference type="InterPro" id="IPR018934">
    <property type="entry name" value="RIO_dom"/>
</dbReference>
<name>A0A4D6NH65_VIGUN</name>
<dbReference type="Pfam" id="PF01163">
    <property type="entry name" value="RIO1"/>
    <property type="match status" value="1"/>
</dbReference>
<proteinExistence type="inferred from homology"/>
<feature type="region of interest" description="Disordered" evidence="22">
    <location>
        <begin position="468"/>
        <end position="571"/>
    </location>
</feature>
<evidence type="ECO:0000256" key="9">
    <source>
        <dbReference type="ARBA" id="ARBA00022679"/>
    </source>
</evidence>
<evidence type="ECO:0000256" key="15">
    <source>
        <dbReference type="ARBA" id="ARBA00022842"/>
    </source>
</evidence>
<keyword evidence="25" id="KW-1185">Reference proteome</keyword>
<dbReference type="InterPro" id="IPR011009">
    <property type="entry name" value="Kinase-like_dom_sf"/>
</dbReference>
<keyword evidence="6" id="KW-0963">Cytoplasm</keyword>
<comment type="subcellular location">
    <subcellularLocation>
        <location evidence="2">Cytoplasm</location>
    </subcellularLocation>
</comment>
<dbReference type="AlphaFoldDB" id="A0A4D6NH65"/>
<comment type="cofactor">
    <cofactor evidence="1 21">
        <name>Mg(2+)</name>
        <dbReference type="ChEBI" id="CHEBI:18420"/>
    </cofactor>
</comment>
<comment type="similarity">
    <text evidence="3 18">Belongs to the protein kinase superfamily. RIO-type Ser/Thr kinase family.</text>
</comment>
<dbReference type="GO" id="GO:0106310">
    <property type="term" value="F:protein serine kinase activity"/>
    <property type="evidence" value="ECO:0007669"/>
    <property type="project" value="RHEA"/>
</dbReference>
<dbReference type="GO" id="GO:0005737">
    <property type="term" value="C:cytoplasm"/>
    <property type="evidence" value="ECO:0007669"/>
    <property type="project" value="UniProtKB-SubCell"/>
</dbReference>
<evidence type="ECO:0000256" key="10">
    <source>
        <dbReference type="ARBA" id="ARBA00022723"/>
    </source>
</evidence>
<keyword evidence="11 18" id="KW-0547">Nucleotide-binding</keyword>
<evidence type="ECO:0000256" key="21">
    <source>
        <dbReference type="PIRSR" id="PIRSR038147-3"/>
    </source>
</evidence>
<dbReference type="GO" id="GO:0004674">
    <property type="term" value="F:protein serine/threonine kinase activity"/>
    <property type="evidence" value="ECO:0007669"/>
    <property type="project" value="UniProtKB-KW"/>
</dbReference>
<evidence type="ECO:0000256" key="6">
    <source>
        <dbReference type="ARBA" id="ARBA00022490"/>
    </source>
</evidence>
<evidence type="ECO:0000313" key="25">
    <source>
        <dbReference type="Proteomes" id="UP000501690"/>
    </source>
</evidence>
<evidence type="ECO:0000256" key="22">
    <source>
        <dbReference type="SAM" id="MobiDB-lite"/>
    </source>
</evidence>
<sequence>MAAPGTEEAVHLISNVTHSLMENDVENKLNNHPEQQQDQEDEVEDEEDEEVLSSSDSEIGDVLDCLYSKEEDEGSFSLTSRRPNAHGGHHLHSSTLQPLANRNQKFSHHIRASPLEEWEGRMNIGMSNSVTTAIRGSVRESAVGKTKTTDKADRATVEQAIDQRTRMVLYKMMNRGVFDDINGCISTGKEANVYHATKSGDQELAIKVYKTSILVFKDRDRYVQGDFRFRNGYSKHNPRKMVQKWAEKEMRNLMRLKAAGIRCPTAYILRLHVLVMEFIGKSGWAAPRLKDAALSLDKLREGYVEIIIAMRTMYQKCKLVHGDLSEYNILYYEGHLYIIDVSQAVDPEHPHALDFLREDCVHVSDFFKKHGVAVMTIRELFDFIVDASIADDAVDSYLEEMQQKILARGDVSVEDEIADSVFVQSFIPNTLEDVKNAEEDVQRITSGKDTKDLYYQTITGLKHALSLTQSSQQKSNATKDSPNISDDKSNNLEDDAEVQSDEDQDDESDSEEDSSSESETMDPADRKAARKEARKDNKKKVKEEKREARKTKVPKAVKKRKKKLAKSRKTR</sequence>
<evidence type="ECO:0000256" key="19">
    <source>
        <dbReference type="PIRSR" id="PIRSR038147-1"/>
    </source>
</evidence>
<feature type="region of interest" description="Disordered" evidence="22">
    <location>
        <begin position="16"/>
        <end position="60"/>
    </location>
</feature>
<feature type="active site" description="Proton acceptor" evidence="19">
    <location>
        <position position="323"/>
    </location>
</feature>
<keyword evidence="12 18" id="KW-0418">Kinase</keyword>
<feature type="compositionally biased region" description="Polar residues" evidence="22">
    <location>
        <begin position="468"/>
        <end position="484"/>
    </location>
</feature>
<dbReference type="Gramene" id="Vigun05g070000.1.v1.2">
    <property type="protein sequence ID" value="Vigun05g070000.1.v1.2"/>
    <property type="gene ID" value="Vigun05g070000.v1.2"/>
</dbReference>
<feature type="compositionally biased region" description="Basic residues" evidence="22">
    <location>
        <begin position="548"/>
        <end position="571"/>
    </location>
</feature>
<keyword evidence="13" id="KW-0378">Hydrolase</keyword>
<evidence type="ECO:0000256" key="13">
    <source>
        <dbReference type="ARBA" id="ARBA00022801"/>
    </source>
</evidence>
<dbReference type="PANTHER" id="PTHR45723">
    <property type="entry name" value="SERINE/THREONINE-PROTEIN KINASE RIO1"/>
    <property type="match status" value="1"/>
</dbReference>
<keyword evidence="7" id="KW-0690">Ribosome biogenesis</keyword>
<keyword evidence="15" id="KW-0460">Magnesium</keyword>
<dbReference type="FunFam" id="3.30.200.20:FF:000148">
    <property type="entry name" value="Serine/threonine-protein kinase RIO1"/>
    <property type="match status" value="1"/>
</dbReference>
<dbReference type="InterPro" id="IPR018935">
    <property type="entry name" value="RIO_kinase_CS"/>
</dbReference>
<feature type="compositionally biased region" description="Basic and acidic residues" evidence="22">
    <location>
        <begin position="523"/>
        <end position="547"/>
    </location>
</feature>
<feature type="active site" description="4-aspartylphosphate intermediate" evidence="19">
    <location>
        <position position="340"/>
    </location>
</feature>
<dbReference type="InterPro" id="IPR000687">
    <property type="entry name" value="RIO_kinase"/>
</dbReference>
<dbReference type="EC" id="2.7.11.1" evidence="4 18"/>
<accession>A0A4D6NH65</accession>
<evidence type="ECO:0000256" key="17">
    <source>
        <dbReference type="ARBA" id="ARBA00048679"/>
    </source>
</evidence>
<dbReference type="Gene3D" id="3.30.200.20">
    <property type="entry name" value="Phosphorylase Kinase, domain 1"/>
    <property type="match status" value="1"/>
</dbReference>
<feature type="domain" description="RIO kinase" evidence="23">
    <location>
        <begin position="150"/>
        <end position="386"/>
    </location>
</feature>